<dbReference type="PROSITE" id="PS00411">
    <property type="entry name" value="KINESIN_MOTOR_1"/>
    <property type="match status" value="1"/>
</dbReference>
<dbReference type="AlphaFoldDB" id="A0AAD5XGC3"/>
<evidence type="ECO:0000259" key="11">
    <source>
        <dbReference type="PROSITE" id="PS50067"/>
    </source>
</evidence>
<evidence type="ECO:0000256" key="2">
    <source>
        <dbReference type="ARBA" id="ARBA00022490"/>
    </source>
</evidence>
<keyword evidence="4 9" id="KW-0547">Nucleotide-binding</keyword>
<dbReference type="FunFam" id="3.40.850.10:FF:000019">
    <property type="entry name" value="Kinesin-like protein KIN-5D"/>
    <property type="match status" value="1"/>
</dbReference>
<dbReference type="SUPFAM" id="SSF52540">
    <property type="entry name" value="P-loop containing nucleoside triphosphate hydrolases"/>
    <property type="match status" value="1"/>
</dbReference>
<evidence type="ECO:0000256" key="10">
    <source>
        <dbReference type="SAM" id="Coils"/>
    </source>
</evidence>
<comment type="caution">
    <text evidence="12">The sequence shown here is derived from an EMBL/GenBank/DDBJ whole genome shotgun (WGS) entry which is preliminary data.</text>
</comment>
<keyword evidence="13" id="KW-1185">Reference proteome</keyword>
<evidence type="ECO:0000256" key="9">
    <source>
        <dbReference type="PROSITE-ProRule" id="PRU00283"/>
    </source>
</evidence>
<dbReference type="GO" id="GO:0008017">
    <property type="term" value="F:microtubule binding"/>
    <property type="evidence" value="ECO:0007669"/>
    <property type="project" value="InterPro"/>
</dbReference>
<dbReference type="InterPro" id="IPR036961">
    <property type="entry name" value="Kinesin_motor_dom_sf"/>
</dbReference>
<dbReference type="InterPro" id="IPR047241">
    <property type="entry name" value="KIF11-like_kin_motor_dom"/>
</dbReference>
<keyword evidence="2" id="KW-0963">Cytoplasm</keyword>
<evidence type="ECO:0000313" key="12">
    <source>
        <dbReference type="EMBL" id="KAJ3115989.1"/>
    </source>
</evidence>
<dbReference type="PROSITE" id="PS50067">
    <property type="entry name" value="KINESIN_MOTOR_2"/>
    <property type="match status" value="1"/>
</dbReference>
<dbReference type="CDD" id="cd01364">
    <property type="entry name" value="KISc_BimC_Eg5"/>
    <property type="match status" value="1"/>
</dbReference>
<dbReference type="GO" id="GO:0072686">
    <property type="term" value="C:mitotic spindle"/>
    <property type="evidence" value="ECO:0007669"/>
    <property type="project" value="TreeGrafter"/>
</dbReference>
<dbReference type="GO" id="GO:0005524">
    <property type="term" value="F:ATP binding"/>
    <property type="evidence" value="ECO:0007669"/>
    <property type="project" value="UniProtKB-UniRule"/>
</dbReference>
<feature type="binding site" evidence="9">
    <location>
        <begin position="171"/>
        <end position="178"/>
    </location>
    <ligand>
        <name>ATP</name>
        <dbReference type="ChEBI" id="CHEBI:30616"/>
    </ligand>
</feature>
<evidence type="ECO:0000256" key="8">
    <source>
        <dbReference type="ARBA" id="ARBA00034704"/>
    </source>
</evidence>
<dbReference type="InterPro" id="IPR027417">
    <property type="entry name" value="P-loop_NTPase"/>
</dbReference>
<evidence type="ECO:0000256" key="5">
    <source>
        <dbReference type="ARBA" id="ARBA00022840"/>
    </source>
</evidence>
<proteinExistence type="inferred from homology"/>
<dbReference type="Pfam" id="PF00225">
    <property type="entry name" value="Kinesin"/>
    <property type="match status" value="1"/>
</dbReference>
<dbReference type="GO" id="GO:0007018">
    <property type="term" value="P:microtubule-based movement"/>
    <property type="evidence" value="ECO:0007669"/>
    <property type="project" value="InterPro"/>
</dbReference>
<evidence type="ECO:0000256" key="6">
    <source>
        <dbReference type="ARBA" id="ARBA00023175"/>
    </source>
</evidence>
<dbReference type="GO" id="GO:0008574">
    <property type="term" value="F:plus-end-directed microtubule motor activity"/>
    <property type="evidence" value="ECO:0007669"/>
    <property type="project" value="TreeGrafter"/>
</dbReference>
<dbReference type="Gene3D" id="3.40.850.10">
    <property type="entry name" value="Kinesin motor domain"/>
    <property type="match status" value="1"/>
</dbReference>
<dbReference type="Proteomes" id="UP001211907">
    <property type="component" value="Unassembled WGS sequence"/>
</dbReference>
<accession>A0AAD5XGC3</accession>
<dbReference type="InterPro" id="IPR019821">
    <property type="entry name" value="Kinesin_motor_CS"/>
</dbReference>
<organism evidence="12 13">
    <name type="scientific">Physocladia obscura</name>
    <dbReference type="NCBI Taxonomy" id="109957"/>
    <lineage>
        <taxon>Eukaryota</taxon>
        <taxon>Fungi</taxon>
        <taxon>Fungi incertae sedis</taxon>
        <taxon>Chytridiomycota</taxon>
        <taxon>Chytridiomycota incertae sedis</taxon>
        <taxon>Chytridiomycetes</taxon>
        <taxon>Chytridiales</taxon>
        <taxon>Chytriomycetaceae</taxon>
        <taxon>Physocladia</taxon>
    </lineage>
</organism>
<name>A0AAD5XGC3_9FUNG</name>
<dbReference type="InterPro" id="IPR047149">
    <property type="entry name" value="KIF11-like"/>
</dbReference>
<sequence>MDSTASKETNINVIVRVRYTCITSVFGTLNRNRACSSRLSNQGIKRKSGKTGLRFARTGVKPNQTFTWRVSNFCVNASPAIVTTSGVKGKELHIRANPSDPTSTKTYSFDKVFGPDADQETIYAEVVAPILEEVEFVFDLDNALLFHNKKILTKTQNQVLLGYNCTIFAYGQTGTGKTHTMEGDLESCQGKQAGIIPRTLYRLFDKLEKDDSEYSVRVSCLEIYNEELRDLLASDENAQPKLKIFEDVNRRGSNEVQGMERILVTSAQDVIAVLQRGSQKRQTAATKMNESSSRSHCIFTITVHIKETTPDGEDLLKVGKLNLVDLAGSENVGRSGAEKGRAKEAGMINQSLLTLGRVINSLVEKGLHIPYRESKLTRLLQDSLGGKTKTCIIAAVVIAVSPAKANLEETLSTLDYAHRAKNIRNKPEANQRMTKKALIRDYETQIERLKLDLQATRDKNGVYMAADTYKDLMETQQGRKDRIEEMEKTVQAKEDAITKLETDFAEQIQLLEHTRKQLIGTQRELNLKTQTLEEALGNVSVLKKDLNEQKILTEAHSTTENSLHNLHSGLVNFMHVAVADNQSLHEKIERKSAAEIANMRLFNEFQNGIMSEIATLESGADMFKTVSDEFFGNVFQKLKTFHETHFQSTQAVQSETEKILSFVLEKFTEIGNSQKSSHTNNSKTISSLQSCIVELVVKLQEQQEENKHSWAKSHNSFDHRITQHNEIIKQWHAKLEHFLSMLISFAKENIQKKETAYMAFKDFSLQAMNDEIETLRSQNKLLQEKLSANELAQKESEKSLLSSITGLVQKFTQESNSRIANIHNFAAGNCQSILNMKQKLSEEVQDTVERDIMFFEQDQNLFTKKISETNDGFSIAFKDVSDDSENMRKIFAQASEQVISKFDLVSKAASEGLTEIETLRNDVSTSALATLEAQQSRLNTYTETAKFEFGGLGKEIGRSGDHVDKEIGAISNLVGSYASTNSSFVIDTAYTISEARNETQCKRFTFDEPTGKTPRKRKLQLRSPKTPFQIFISLIIYYCKKTKRVPLDWYKTRDHNEILTDLRTHGEVQVLSEPIAVSMPLFKKPIVENSIFSTIALIKPSVDDSEDLMDETHDGVEDEECENVIALPIVPAALVEKSVEKPATTRLMGKIRTVNGTAATVSKLPTRQKSRGSF</sequence>
<dbReference type="GO" id="GO:0005876">
    <property type="term" value="C:spindle microtubule"/>
    <property type="evidence" value="ECO:0007669"/>
    <property type="project" value="TreeGrafter"/>
</dbReference>
<keyword evidence="10" id="KW-0175">Coiled coil</keyword>
<dbReference type="GO" id="GO:0005634">
    <property type="term" value="C:nucleus"/>
    <property type="evidence" value="ECO:0007669"/>
    <property type="project" value="TreeGrafter"/>
</dbReference>
<dbReference type="SMART" id="SM00129">
    <property type="entry name" value="KISc"/>
    <property type="match status" value="1"/>
</dbReference>
<protein>
    <submittedName>
        <fullName evidence="12">Kinesin motor protein cin8</fullName>
    </submittedName>
</protein>
<keyword evidence="3" id="KW-0493">Microtubule</keyword>
<feature type="domain" description="Kinesin motor" evidence="11">
    <location>
        <begin position="10"/>
        <end position="423"/>
    </location>
</feature>
<evidence type="ECO:0000256" key="4">
    <source>
        <dbReference type="ARBA" id="ARBA00022741"/>
    </source>
</evidence>
<comment type="subcellular location">
    <subcellularLocation>
        <location evidence="1">Cytoplasm</location>
        <location evidence="1">Cytoskeleton</location>
    </subcellularLocation>
</comment>
<evidence type="ECO:0000256" key="3">
    <source>
        <dbReference type="ARBA" id="ARBA00022701"/>
    </source>
</evidence>
<dbReference type="EMBL" id="JADGJH010001257">
    <property type="protein sequence ID" value="KAJ3115989.1"/>
    <property type="molecule type" value="Genomic_DNA"/>
</dbReference>
<evidence type="ECO:0000256" key="1">
    <source>
        <dbReference type="ARBA" id="ARBA00004245"/>
    </source>
</evidence>
<gene>
    <name evidence="12" type="primary">CIN8</name>
    <name evidence="12" type="ORF">HK100_001188</name>
</gene>
<keyword evidence="5 9" id="KW-0067">ATP-binding</keyword>
<dbReference type="InterPro" id="IPR001752">
    <property type="entry name" value="Kinesin_motor_dom"/>
</dbReference>
<dbReference type="PRINTS" id="PR00380">
    <property type="entry name" value="KINESINHEAVY"/>
</dbReference>
<keyword evidence="6 9" id="KW-0505">Motor protein</keyword>
<dbReference type="PANTHER" id="PTHR47970:SF12">
    <property type="entry name" value="KINESIN FAMILY MEMBER 11"/>
    <property type="match status" value="1"/>
</dbReference>
<reference evidence="12" key="1">
    <citation type="submission" date="2020-05" db="EMBL/GenBank/DDBJ databases">
        <title>Phylogenomic resolution of chytrid fungi.</title>
        <authorList>
            <person name="Stajich J.E."/>
            <person name="Amses K."/>
            <person name="Simmons R."/>
            <person name="Seto K."/>
            <person name="Myers J."/>
            <person name="Bonds A."/>
            <person name="Quandt C.A."/>
            <person name="Barry K."/>
            <person name="Liu P."/>
            <person name="Grigoriev I."/>
            <person name="Longcore J.E."/>
            <person name="James T.Y."/>
        </authorList>
    </citation>
    <scope>NUCLEOTIDE SEQUENCE</scope>
    <source>
        <strain evidence="12">JEL0513</strain>
    </source>
</reference>
<keyword evidence="7" id="KW-0206">Cytoskeleton</keyword>
<dbReference type="GO" id="GO:0000073">
    <property type="term" value="P:initial mitotic spindle pole body separation"/>
    <property type="evidence" value="ECO:0007669"/>
    <property type="project" value="TreeGrafter"/>
</dbReference>
<evidence type="ECO:0000313" key="13">
    <source>
        <dbReference type="Proteomes" id="UP001211907"/>
    </source>
</evidence>
<dbReference type="PANTHER" id="PTHR47970">
    <property type="entry name" value="KINESIN-LIKE PROTEIN KIF11"/>
    <property type="match status" value="1"/>
</dbReference>
<comment type="similarity">
    <text evidence="8">Belongs to the TRAFAC class myosin-kinesin ATPase superfamily. Kinesin family. KIN-5/BimC subfamily.</text>
</comment>
<feature type="coiled-coil region" evidence="10">
    <location>
        <begin position="765"/>
        <end position="792"/>
    </location>
</feature>
<evidence type="ECO:0000256" key="7">
    <source>
        <dbReference type="ARBA" id="ARBA00023212"/>
    </source>
</evidence>